<dbReference type="Proteomes" id="UP000177967">
    <property type="component" value="Unassembled WGS sequence"/>
</dbReference>
<organism evidence="1 2">
    <name type="scientific">Candidatus Blackburnbacteria bacterium RIFCSPHIGHO2_01_FULL_43_15b</name>
    <dbReference type="NCBI Taxonomy" id="1797513"/>
    <lineage>
        <taxon>Bacteria</taxon>
        <taxon>Candidatus Blackburniibacteriota</taxon>
    </lineage>
</organism>
<evidence type="ECO:0000313" key="1">
    <source>
        <dbReference type="EMBL" id="OGY08748.1"/>
    </source>
</evidence>
<reference evidence="1 2" key="1">
    <citation type="journal article" date="2016" name="Nat. Commun.">
        <title>Thousands of microbial genomes shed light on interconnected biogeochemical processes in an aquifer system.</title>
        <authorList>
            <person name="Anantharaman K."/>
            <person name="Brown C.T."/>
            <person name="Hug L.A."/>
            <person name="Sharon I."/>
            <person name="Castelle C.J."/>
            <person name="Probst A.J."/>
            <person name="Thomas B.C."/>
            <person name="Singh A."/>
            <person name="Wilkins M.J."/>
            <person name="Karaoz U."/>
            <person name="Brodie E.L."/>
            <person name="Williams K.H."/>
            <person name="Hubbard S.S."/>
            <person name="Banfield J.F."/>
        </authorList>
    </citation>
    <scope>NUCLEOTIDE SEQUENCE [LARGE SCALE GENOMIC DNA]</scope>
</reference>
<evidence type="ECO:0008006" key="3">
    <source>
        <dbReference type="Google" id="ProtNLM"/>
    </source>
</evidence>
<dbReference type="EMBL" id="MHBW01000021">
    <property type="protein sequence ID" value="OGY08748.1"/>
    <property type="molecule type" value="Genomic_DNA"/>
</dbReference>
<dbReference type="AlphaFoldDB" id="A0A1G1V051"/>
<name>A0A1G1V051_9BACT</name>
<protein>
    <recommendedName>
        <fullName evidence="3">Phage-Barnase-EndoU-ColicinE5/D-RelE like nuclease 3 domain-containing protein</fullName>
    </recommendedName>
</protein>
<comment type="caution">
    <text evidence="1">The sequence shown here is derived from an EMBL/GenBank/DDBJ whole genome shotgun (WGS) entry which is preliminary data.</text>
</comment>
<proteinExistence type="predicted"/>
<sequence length="156" mass="18067">MKKISLIKLHKLYIQGTEERGLVIPHTMLLCNTTNLVVKAINLASPKIHITTRMLKHLYDSKPAEEYEFILHSLVSIARYPDQVYENKGGKRGHFAFVKTIKGASYFCSLEITQIINEEEITEDMNFVVTAFRMRRQGYLKDYKLLWDRKDGSPSS</sequence>
<accession>A0A1G1V051</accession>
<evidence type="ECO:0000313" key="2">
    <source>
        <dbReference type="Proteomes" id="UP000177967"/>
    </source>
</evidence>
<gene>
    <name evidence="1" type="ORF">A2782_03275</name>
</gene>